<comment type="caution">
    <text evidence="1">The sequence shown here is derived from an EMBL/GenBank/DDBJ whole genome shotgun (WGS) entry which is preliminary data.</text>
</comment>
<protein>
    <submittedName>
        <fullName evidence="1">Uncharacterized protein</fullName>
    </submittedName>
</protein>
<dbReference type="EMBL" id="JAMTCP010000001">
    <property type="protein sequence ID" value="MCP2256423.1"/>
    <property type="molecule type" value="Genomic_DNA"/>
</dbReference>
<name>A0ABT1HLP8_STRSD</name>
<sequence length="88" mass="10234">MAECRAGRAASFVHPDWTYSVIPGLSRWALADIRRVETTEPWLSPGEVAFLYRELQRYARVAHRYWSHWSVGSRACHPWVRGDVVHVL</sequence>
<organism evidence="1 2">
    <name type="scientific">Streptoalloteichus tenebrarius (strain ATCC 17920 / DSM 40477 / JCM 4838 / CBS 697.72 / NBRC 16177 / NCIMB 11028 / NRRL B-12390 / A12253. 1 / ISP 5477)</name>
    <name type="common">Streptomyces tenebrarius</name>
    <dbReference type="NCBI Taxonomy" id="1933"/>
    <lineage>
        <taxon>Bacteria</taxon>
        <taxon>Bacillati</taxon>
        <taxon>Actinomycetota</taxon>
        <taxon>Actinomycetes</taxon>
        <taxon>Pseudonocardiales</taxon>
        <taxon>Pseudonocardiaceae</taxon>
        <taxon>Streptoalloteichus</taxon>
    </lineage>
</organism>
<accession>A0ABT1HLP8</accession>
<gene>
    <name evidence="1" type="ORF">LX15_000106</name>
</gene>
<evidence type="ECO:0000313" key="1">
    <source>
        <dbReference type="EMBL" id="MCP2256423.1"/>
    </source>
</evidence>
<reference evidence="1 2" key="1">
    <citation type="submission" date="2022-06" db="EMBL/GenBank/DDBJ databases">
        <title>Genomic Encyclopedia of Archaeal and Bacterial Type Strains, Phase II (KMG-II): from individual species to whole genera.</title>
        <authorList>
            <person name="Goeker M."/>
        </authorList>
    </citation>
    <scope>NUCLEOTIDE SEQUENCE [LARGE SCALE GENOMIC DNA]</scope>
    <source>
        <strain evidence="1 2">DSM 40477</strain>
    </source>
</reference>
<dbReference type="Proteomes" id="UP001205311">
    <property type="component" value="Unassembled WGS sequence"/>
</dbReference>
<proteinExistence type="predicted"/>
<keyword evidence="2" id="KW-1185">Reference proteome</keyword>
<evidence type="ECO:0000313" key="2">
    <source>
        <dbReference type="Proteomes" id="UP001205311"/>
    </source>
</evidence>